<comment type="caution">
    <text evidence="1">The sequence shown here is derived from an EMBL/GenBank/DDBJ whole genome shotgun (WGS) entry which is preliminary data.</text>
</comment>
<evidence type="ECO:0000313" key="1">
    <source>
        <dbReference type="EMBL" id="KAF9821240.1"/>
    </source>
</evidence>
<dbReference type="EMBL" id="JADOXO010000005">
    <property type="protein sequence ID" value="KAF9821240.1"/>
    <property type="molecule type" value="Genomic_DNA"/>
</dbReference>
<dbReference type="InterPro" id="IPR027417">
    <property type="entry name" value="P-loop_NTPase"/>
</dbReference>
<sequence>MQLTEEDRHQLQLTPTFIPKPRMPPNAGSPFQLSLDQRILHIQLLSNDKCLLLVDDRHSTIKVYLDSLSLIGAAIDRSNGHKKLLRREKIGENCLFAYDEAKRMLAVLGTPHAEHRLELNMFVFDENYTTLQGLGSSVNLTGWYEDIPTITHTAFVCGSEELVLVDNHARIRVFSFVTQQFRPALQQLDYNPEAIFSTPDGACLLTMHTFVDTTVMRAYHWSTFGSSTGIDVDLSGLDATGVLATSIGKRGHVHLVGLDMDRGCCVSLALDITRKATEFAFEESGGGSSRAKKDNAVTRNCFIDCHADVWKRFPVVPAVRRQTITLSARRRPRSITFVTHHDHDAYIPYFADSVSSFERITRKPAGTELSNINVIALQYEAFVSHMYPCNDVSRFCAGEWLADLLCLIPIQIAVARENRFIPIKDGVFSNNLERSLLGADVPRIIDSLSFGEQSVGKSFALNHLVDTSFAGSAMRTTEGVWMSVAPLDDLIIVALDFEGAYIRAQPSYTDNSQIGVHSIERSAQEDTLLVLFNTAISNLANDWGALSQTMAAHRAQLLLSLLPRALALGATEIIPEREPLKDFDTNIVVAKPDTPARFFLLELIHEEGAPGQDDALAAVVRSWNQFSERSMVQEELWIAELTKFVDHVVQLRIEAVEEWLSMNTTRYPAEHADIQNLNRTARNMIIDMRSNVQICTLQCADCQLSCIHRRHHDGRHDCQTSHKCVHCCQFEDHGDELCGLPCVQIRPQGCDITAHLCGKPCALDGRRGCLKECTKVTSLSPLPLYDSELHPM</sequence>
<accession>A0A8H7U5Y0</accession>
<proteinExistence type="predicted"/>
<dbReference type="Proteomes" id="UP000639403">
    <property type="component" value="Unassembled WGS sequence"/>
</dbReference>
<dbReference type="AlphaFoldDB" id="A0A8H7U5Y0"/>
<reference evidence="1" key="2">
    <citation type="journal article" name="Front. Microbiol.">
        <title>Degradative Capacity of Two Strains of Rhodonia placenta: From Phenotype to Genotype.</title>
        <authorList>
            <person name="Kolle M."/>
            <person name="Horta M.A.C."/>
            <person name="Nowrousian M."/>
            <person name="Ohm R.A."/>
            <person name="Benz J.P."/>
            <person name="Pilgard A."/>
        </authorList>
    </citation>
    <scope>NUCLEOTIDE SEQUENCE</scope>
    <source>
        <strain evidence="1">FPRL280</strain>
    </source>
</reference>
<evidence type="ECO:0000313" key="2">
    <source>
        <dbReference type="Proteomes" id="UP000639403"/>
    </source>
</evidence>
<reference evidence="1" key="1">
    <citation type="submission" date="2020-11" db="EMBL/GenBank/DDBJ databases">
        <authorList>
            <person name="Koelle M."/>
            <person name="Horta M.A.C."/>
            <person name="Nowrousian M."/>
            <person name="Ohm R.A."/>
            <person name="Benz P."/>
            <person name="Pilgard A."/>
        </authorList>
    </citation>
    <scope>NUCLEOTIDE SEQUENCE</scope>
    <source>
        <strain evidence="1">FPRL280</strain>
    </source>
</reference>
<protein>
    <submittedName>
        <fullName evidence="1">Uncharacterized protein</fullName>
    </submittedName>
</protein>
<organism evidence="1 2">
    <name type="scientific">Rhodonia placenta</name>
    <dbReference type="NCBI Taxonomy" id="104341"/>
    <lineage>
        <taxon>Eukaryota</taxon>
        <taxon>Fungi</taxon>
        <taxon>Dikarya</taxon>
        <taxon>Basidiomycota</taxon>
        <taxon>Agaricomycotina</taxon>
        <taxon>Agaricomycetes</taxon>
        <taxon>Polyporales</taxon>
        <taxon>Adustoporiaceae</taxon>
        <taxon>Rhodonia</taxon>
    </lineage>
</organism>
<dbReference type="Gene3D" id="3.40.50.300">
    <property type="entry name" value="P-loop containing nucleotide triphosphate hydrolases"/>
    <property type="match status" value="1"/>
</dbReference>
<name>A0A8H7U5Y0_9APHY</name>
<gene>
    <name evidence="1" type="ORF">IEO21_00848</name>
</gene>